<dbReference type="Proteomes" id="UP001196413">
    <property type="component" value="Unassembled WGS sequence"/>
</dbReference>
<dbReference type="GO" id="GO:0005524">
    <property type="term" value="F:ATP binding"/>
    <property type="evidence" value="ECO:0007669"/>
    <property type="project" value="InterPro"/>
</dbReference>
<dbReference type="InterPro" id="IPR045864">
    <property type="entry name" value="aa-tRNA-synth_II/BPL/LPL"/>
</dbReference>
<dbReference type="EMBL" id="JAHQIW010003511">
    <property type="protein sequence ID" value="KAJ1358925.1"/>
    <property type="molecule type" value="Genomic_DNA"/>
</dbReference>
<dbReference type="InterPro" id="IPR002317">
    <property type="entry name" value="Ser-tRNA-ligase_type_1"/>
</dbReference>
<dbReference type="AlphaFoldDB" id="A0AAD5MIM3"/>
<dbReference type="PANTHER" id="PTHR11778">
    <property type="entry name" value="SERYL-TRNA SYNTHETASE"/>
    <property type="match status" value="1"/>
</dbReference>
<accession>A0AAD5MIM3</accession>
<evidence type="ECO:0000313" key="2">
    <source>
        <dbReference type="Proteomes" id="UP001196413"/>
    </source>
</evidence>
<sequence>MLTNRHFGVRRSLYHNFCSSNRPQLDFDFLLDDSNLEAIRRNIAERKGLGDIDAVRAKWSELKEVMDAKEKPDIDEERLKRVWNDFYHEALRIPNMSHPDVPKGDEKNAKVLCTWGTKREGPCLTAEELIHSWRTLFYPTDASGERSYAFVGALANVERALLEYVYDRVRVLDFRPITVPDIVSKEVTEGCGLFQTSAKDMQVPVSEWLIMFGALDAGLIPQHSSTVNIVHPGENPAWIYSRWQVDVLKQYFTTFTKNTISVKAINTCGDALDVRSIGIRMVEELQYDELRYSLEDEPEVALLGTGEMGIAAFLQNQIVEEERLPYVLSL</sequence>
<gene>
    <name evidence="1" type="ORF">KIN20_017494</name>
</gene>
<reference evidence="1" key="1">
    <citation type="submission" date="2021-06" db="EMBL/GenBank/DDBJ databases">
        <title>Parelaphostrongylus tenuis whole genome reference sequence.</title>
        <authorList>
            <person name="Garwood T.J."/>
            <person name="Larsen P.A."/>
            <person name="Fountain-Jones N.M."/>
            <person name="Garbe J.R."/>
            <person name="Macchietto M.G."/>
            <person name="Kania S.A."/>
            <person name="Gerhold R.W."/>
            <person name="Richards J.E."/>
            <person name="Wolf T.M."/>
        </authorList>
    </citation>
    <scope>NUCLEOTIDE SEQUENCE</scope>
    <source>
        <strain evidence="1">MNPRO001-30</strain>
        <tissue evidence="1">Meninges</tissue>
    </source>
</reference>
<name>A0AAD5MIM3_PARTN</name>
<dbReference type="SUPFAM" id="SSF55681">
    <property type="entry name" value="Class II aaRS and biotin synthetases"/>
    <property type="match status" value="1"/>
</dbReference>
<dbReference type="GO" id="GO:0006434">
    <property type="term" value="P:seryl-tRNA aminoacylation"/>
    <property type="evidence" value="ECO:0007669"/>
    <property type="project" value="InterPro"/>
</dbReference>
<proteinExistence type="predicted"/>
<dbReference type="Gene3D" id="3.30.930.10">
    <property type="entry name" value="Bira Bifunctional Protein, Domain 2"/>
    <property type="match status" value="1"/>
</dbReference>
<evidence type="ECO:0000313" key="1">
    <source>
        <dbReference type="EMBL" id="KAJ1358925.1"/>
    </source>
</evidence>
<dbReference type="GO" id="GO:0004828">
    <property type="term" value="F:serine-tRNA ligase activity"/>
    <property type="evidence" value="ECO:0007669"/>
    <property type="project" value="InterPro"/>
</dbReference>
<organism evidence="1 2">
    <name type="scientific">Parelaphostrongylus tenuis</name>
    <name type="common">Meningeal worm</name>
    <dbReference type="NCBI Taxonomy" id="148309"/>
    <lineage>
        <taxon>Eukaryota</taxon>
        <taxon>Metazoa</taxon>
        <taxon>Ecdysozoa</taxon>
        <taxon>Nematoda</taxon>
        <taxon>Chromadorea</taxon>
        <taxon>Rhabditida</taxon>
        <taxon>Rhabditina</taxon>
        <taxon>Rhabditomorpha</taxon>
        <taxon>Strongyloidea</taxon>
        <taxon>Metastrongylidae</taxon>
        <taxon>Parelaphostrongylus</taxon>
    </lineage>
</organism>
<keyword evidence="2" id="KW-1185">Reference proteome</keyword>
<protein>
    <submittedName>
        <fullName evidence="1">Uncharacterized protein</fullName>
    </submittedName>
</protein>
<comment type="caution">
    <text evidence="1">The sequence shown here is derived from an EMBL/GenBank/DDBJ whole genome shotgun (WGS) entry which is preliminary data.</text>
</comment>